<keyword evidence="16" id="KW-1185">Reference proteome</keyword>
<accession>I0L4H1</accession>
<comment type="catalytic activity">
    <reaction evidence="12">
        <text>a hydroperoxide + [thioredoxin]-dithiol = an alcohol + [thioredoxin]-disulfide + H2O</text>
        <dbReference type="Rhea" id="RHEA:62620"/>
        <dbReference type="Rhea" id="RHEA-COMP:10698"/>
        <dbReference type="Rhea" id="RHEA-COMP:10700"/>
        <dbReference type="ChEBI" id="CHEBI:15377"/>
        <dbReference type="ChEBI" id="CHEBI:29950"/>
        <dbReference type="ChEBI" id="CHEBI:30879"/>
        <dbReference type="ChEBI" id="CHEBI:35924"/>
        <dbReference type="ChEBI" id="CHEBI:50058"/>
        <dbReference type="EC" id="1.11.1.24"/>
    </reaction>
</comment>
<dbReference type="GO" id="GO:0034599">
    <property type="term" value="P:cellular response to oxidative stress"/>
    <property type="evidence" value="ECO:0007669"/>
    <property type="project" value="TreeGrafter"/>
</dbReference>
<evidence type="ECO:0000313" key="15">
    <source>
        <dbReference type="EMBL" id="CCH18718.1"/>
    </source>
</evidence>
<dbReference type="PROSITE" id="PS51352">
    <property type="entry name" value="THIOREDOXIN_2"/>
    <property type="match status" value="1"/>
</dbReference>
<keyword evidence="4 15" id="KW-0575">Peroxidase</keyword>
<evidence type="ECO:0000256" key="5">
    <source>
        <dbReference type="ARBA" id="ARBA00022862"/>
    </source>
</evidence>
<gene>
    <name evidence="15" type="primary">bcp</name>
    <name evidence="15" type="ORF">MILUP08_43629</name>
</gene>
<dbReference type="RefSeq" id="WP_007460297.1">
    <property type="nucleotide sequence ID" value="NZ_HF570108.1"/>
</dbReference>
<dbReference type="Proteomes" id="UP000003448">
    <property type="component" value="Unassembled WGS sequence"/>
</dbReference>
<dbReference type="PANTHER" id="PTHR42801:SF8">
    <property type="entry name" value="PEROXIREDOXIN RV1608C-RELATED"/>
    <property type="match status" value="1"/>
</dbReference>
<evidence type="ECO:0000256" key="7">
    <source>
        <dbReference type="ARBA" id="ARBA00023157"/>
    </source>
</evidence>
<reference evidence="16" key="1">
    <citation type="journal article" date="2012" name="J. Bacteriol.">
        <title>Genome Sequence of Micromonospora lupini Lupac 08, Isolated from Root Nodules of Lupinus angustifolius.</title>
        <authorList>
            <person name="Alonso-Vega P."/>
            <person name="Normand P."/>
            <person name="Bacigalupe R."/>
            <person name="Pujic P."/>
            <person name="Lajus A."/>
            <person name="Vallenet D."/>
            <person name="Carro L."/>
            <person name="Coll P."/>
            <person name="Trujillo M.E."/>
        </authorList>
    </citation>
    <scope>NUCLEOTIDE SEQUENCE [LARGE SCALE GENOMIC DNA]</scope>
    <source>
        <strain evidence="16">Lupac 08</strain>
    </source>
</reference>
<keyword evidence="6 15" id="KW-0560">Oxidoreductase</keyword>
<dbReference type="STRING" id="1150864.MILUP08_43629"/>
<sequence>MAGVGVGDVVEDFELPDETGTPRRLSEFLATGPVVLFFYPAAMTRGCTAESCHFRDLGAEFTALGASRVGISRDPVAKQAEFSTLHGFDYPLLSDPDATVAQAFGVKRRVPLGPLSTKRMTFVIGTDRRVIEVIHSEVSMNDHADRALRALGG</sequence>
<evidence type="ECO:0000256" key="6">
    <source>
        <dbReference type="ARBA" id="ARBA00023002"/>
    </source>
</evidence>
<feature type="domain" description="Thioredoxin" evidence="14">
    <location>
        <begin position="4"/>
        <end position="153"/>
    </location>
</feature>
<dbReference type="PIRSF" id="PIRSF000239">
    <property type="entry name" value="AHPC"/>
    <property type="match status" value="1"/>
</dbReference>
<dbReference type="EMBL" id="CAIE01000027">
    <property type="protein sequence ID" value="CCH18718.1"/>
    <property type="molecule type" value="Genomic_DNA"/>
</dbReference>
<evidence type="ECO:0000256" key="10">
    <source>
        <dbReference type="ARBA" id="ARBA00038489"/>
    </source>
</evidence>
<dbReference type="InterPro" id="IPR000866">
    <property type="entry name" value="AhpC/TSA"/>
</dbReference>
<evidence type="ECO:0000256" key="2">
    <source>
        <dbReference type="ARBA" id="ARBA00011245"/>
    </source>
</evidence>
<dbReference type="InterPro" id="IPR013766">
    <property type="entry name" value="Thioredoxin_domain"/>
</dbReference>
<keyword evidence="5" id="KW-0049">Antioxidant</keyword>
<dbReference type="PANTHER" id="PTHR42801">
    <property type="entry name" value="THIOREDOXIN-DEPENDENT PEROXIDE REDUCTASE"/>
    <property type="match status" value="1"/>
</dbReference>
<dbReference type="GO" id="GO:0008379">
    <property type="term" value="F:thioredoxin peroxidase activity"/>
    <property type="evidence" value="ECO:0007669"/>
    <property type="project" value="TreeGrafter"/>
</dbReference>
<dbReference type="AlphaFoldDB" id="I0L4H1"/>
<evidence type="ECO:0000256" key="3">
    <source>
        <dbReference type="ARBA" id="ARBA00013017"/>
    </source>
</evidence>
<comment type="similarity">
    <text evidence="10">Belongs to the peroxiredoxin family. BCP/PrxQ subfamily.</text>
</comment>
<organism evidence="15 16">
    <name type="scientific">Micromonospora lupini str. Lupac 08</name>
    <dbReference type="NCBI Taxonomy" id="1150864"/>
    <lineage>
        <taxon>Bacteria</taxon>
        <taxon>Bacillati</taxon>
        <taxon>Actinomycetota</taxon>
        <taxon>Actinomycetes</taxon>
        <taxon>Micromonosporales</taxon>
        <taxon>Micromonosporaceae</taxon>
        <taxon>Micromonospora</taxon>
    </lineage>
</organism>
<dbReference type="Pfam" id="PF00578">
    <property type="entry name" value="AhpC-TSA"/>
    <property type="match status" value="1"/>
</dbReference>
<feature type="active site" description="Cysteine sulfenic acid (-SOH) intermediate; for peroxidase activity" evidence="13">
    <location>
        <position position="47"/>
    </location>
</feature>
<dbReference type="SUPFAM" id="SSF52833">
    <property type="entry name" value="Thioredoxin-like"/>
    <property type="match status" value="1"/>
</dbReference>
<dbReference type="CDD" id="cd03017">
    <property type="entry name" value="PRX_BCP"/>
    <property type="match status" value="1"/>
</dbReference>
<evidence type="ECO:0000259" key="14">
    <source>
        <dbReference type="PROSITE" id="PS51352"/>
    </source>
</evidence>
<evidence type="ECO:0000256" key="11">
    <source>
        <dbReference type="ARBA" id="ARBA00041373"/>
    </source>
</evidence>
<dbReference type="GO" id="GO:0045454">
    <property type="term" value="P:cell redox homeostasis"/>
    <property type="evidence" value="ECO:0007669"/>
    <property type="project" value="TreeGrafter"/>
</dbReference>
<keyword evidence="7" id="KW-1015">Disulfide bond</keyword>
<comment type="function">
    <text evidence="1">Thiol-specific peroxidase that catalyzes the reduction of hydrogen peroxide and organic hydroperoxides to water and alcohols, respectively. Plays a role in cell protection against oxidative stress by detoxifying peroxides and as sensor of hydrogen peroxide-mediated signaling events.</text>
</comment>
<evidence type="ECO:0000256" key="12">
    <source>
        <dbReference type="ARBA" id="ARBA00049091"/>
    </source>
</evidence>
<dbReference type="eggNOG" id="COG1225">
    <property type="taxonomic scope" value="Bacteria"/>
</dbReference>
<proteinExistence type="inferred from homology"/>
<dbReference type="Gene3D" id="3.40.30.10">
    <property type="entry name" value="Glutaredoxin"/>
    <property type="match status" value="1"/>
</dbReference>
<evidence type="ECO:0000256" key="13">
    <source>
        <dbReference type="PIRSR" id="PIRSR000239-1"/>
    </source>
</evidence>
<evidence type="ECO:0000256" key="9">
    <source>
        <dbReference type="ARBA" id="ARBA00032824"/>
    </source>
</evidence>
<name>I0L4H1_9ACTN</name>
<evidence type="ECO:0000256" key="1">
    <source>
        <dbReference type="ARBA" id="ARBA00003330"/>
    </source>
</evidence>
<protein>
    <recommendedName>
        <fullName evidence="3">thioredoxin-dependent peroxiredoxin</fullName>
        <ecNumber evidence="3">1.11.1.24</ecNumber>
    </recommendedName>
    <alternativeName>
        <fullName evidence="11">Bacterioferritin comigratory protein</fullName>
    </alternativeName>
    <alternativeName>
        <fullName evidence="9">Thioredoxin peroxidase</fullName>
    </alternativeName>
</protein>
<comment type="subunit">
    <text evidence="2">Monomer.</text>
</comment>
<dbReference type="InterPro" id="IPR050924">
    <property type="entry name" value="Peroxiredoxin_BCP/PrxQ"/>
</dbReference>
<dbReference type="GO" id="GO:0005737">
    <property type="term" value="C:cytoplasm"/>
    <property type="evidence" value="ECO:0007669"/>
    <property type="project" value="TreeGrafter"/>
</dbReference>
<evidence type="ECO:0000256" key="8">
    <source>
        <dbReference type="ARBA" id="ARBA00023284"/>
    </source>
</evidence>
<dbReference type="EC" id="1.11.1.24" evidence="3"/>
<keyword evidence="8" id="KW-0676">Redox-active center</keyword>
<dbReference type="FunFam" id="3.40.30.10:FF:000267">
    <property type="entry name" value="Peroxidoxin bcpB"/>
    <property type="match status" value="1"/>
</dbReference>
<comment type="caution">
    <text evidence="15">The sequence shown here is derived from an EMBL/GenBank/DDBJ whole genome shotgun (WGS) entry which is preliminary data.</text>
</comment>
<dbReference type="InterPro" id="IPR036249">
    <property type="entry name" value="Thioredoxin-like_sf"/>
</dbReference>
<dbReference type="InterPro" id="IPR024706">
    <property type="entry name" value="Peroxiredoxin_AhpC-typ"/>
</dbReference>
<evidence type="ECO:0000256" key="4">
    <source>
        <dbReference type="ARBA" id="ARBA00022559"/>
    </source>
</evidence>
<evidence type="ECO:0000313" key="16">
    <source>
        <dbReference type="Proteomes" id="UP000003448"/>
    </source>
</evidence>